<dbReference type="Pfam" id="PF02990">
    <property type="entry name" value="EMP70"/>
    <property type="match status" value="1"/>
</dbReference>
<feature type="transmembrane region" description="Helical" evidence="7">
    <location>
        <begin position="444"/>
        <end position="463"/>
    </location>
</feature>
<comment type="similarity">
    <text evidence="2 7">Belongs to the nonaspanin (TM9SF) (TC 9.A.2) family.</text>
</comment>
<dbReference type="Proteomes" id="UP000001542">
    <property type="component" value="Unassembled WGS sequence"/>
</dbReference>
<keyword evidence="3 7" id="KW-0812">Transmembrane</keyword>
<dbReference type="GO" id="GO:0005737">
    <property type="term" value="C:cytoplasm"/>
    <property type="evidence" value="ECO:0007669"/>
    <property type="project" value="UniProtKB-ARBA"/>
</dbReference>
<dbReference type="PANTHER" id="PTHR10766">
    <property type="entry name" value="TRANSMEMBRANE 9 SUPERFAMILY PROTEIN"/>
    <property type="match status" value="1"/>
</dbReference>
<dbReference type="RefSeq" id="XP_001322870.1">
    <property type="nucleotide sequence ID" value="XM_001322835.1"/>
</dbReference>
<dbReference type="PANTHER" id="PTHR10766:SF111">
    <property type="entry name" value="TRANSMEMBRANE 9 SUPERFAMILY MEMBER 2"/>
    <property type="match status" value="1"/>
</dbReference>
<organism evidence="8 9">
    <name type="scientific">Trichomonas vaginalis (strain ATCC PRA-98 / G3)</name>
    <dbReference type="NCBI Taxonomy" id="412133"/>
    <lineage>
        <taxon>Eukaryota</taxon>
        <taxon>Metamonada</taxon>
        <taxon>Parabasalia</taxon>
        <taxon>Trichomonadida</taxon>
        <taxon>Trichomonadidae</taxon>
        <taxon>Trichomonas</taxon>
    </lineage>
</organism>
<reference evidence="8" key="1">
    <citation type="submission" date="2006-10" db="EMBL/GenBank/DDBJ databases">
        <authorList>
            <person name="Amadeo P."/>
            <person name="Zhao Q."/>
            <person name="Wortman J."/>
            <person name="Fraser-Liggett C."/>
            <person name="Carlton J."/>
        </authorList>
    </citation>
    <scope>NUCLEOTIDE SEQUENCE</scope>
    <source>
        <strain evidence="8">G3</strain>
    </source>
</reference>
<dbReference type="STRING" id="5722.A2E9J6"/>
<evidence type="ECO:0000256" key="5">
    <source>
        <dbReference type="ARBA" id="ARBA00022989"/>
    </source>
</evidence>
<dbReference type="GO" id="GO:0072657">
    <property type="term" value="P:protein localization to membrane"/>
    <property type="evidence" value="ECO:0000318"/>
    <property type="project" value="GO_Central"/>
</dbReference>
<feature type="transmembrane region" description="Helical" evidence="7">
    <location>
        <begin position="551"/>
        <end position="584"/>
    </location>
</feature>
<dbReference type="OMA" id="HEYEGNW"/>
<feature type="transmembrane region" description="Helical" evidence="7">
    <location>
        <begin position="362"/>
        <end position="385"/>
    </location>
</feature>
<gene>
    <name evidence="8" type="ORF">TVAG_157240</name>
</gene>
<comment type="subcellular location">
    <subcellularLocation>
        <location evidence="1">Membrane</location>
        <topology evidence="1">Multi-pass membrane protein</topology>
    </subcellularLocation>
</comment>
<feature type="transmembrane region" description="Helical" evidence="7">
    <location>
        <begin position="330"/>
        <end position="350"/>
    </location>
</feature>
<keyword evidence="4" id="KW-0732">Signal</keyword>
<feature type="transmembrane region" description="Helical" evidence="7">
    <location>
        <begin position="515"/>
        <end position="539"/>
    </location>
</feature>
<dbReference type="InterPro" id="IPR004240">
    <property type="entry name" value="EMP70"/>
</dbReference>
<proteinExistence type="inferred from homology"/>
<keyword evidence="6 7" id="KW-0472">Membrane</keyword>
<dbReference type="VEuPathDB" id="TrichDB:TVAGG3_0746610"/>
<evidence type="ECO:0000256" key="7">
    <source>
        <dbReference type="RuleBase" id="RU363079"/>
    </source>
</evidence>
<evidence type="ECO:0000256" key="3">
    <source>
        <dbReference type="ARBA" id="ARBA00022692"/>
    </source>
</evidence>
<protein>
    <recommendedName>
        <fullName evidence="7">Transmembrane 9 superfamily member</fullName>
    </recommendedName>
</protein>
<dbReference type="FunCoup" id="A2E9J6">
    <property type="interactions" value="523"/>
</dbReference>
<evidence type="ECO:0000256" key="6">
    <source>
        <dbReference type="ARBA" id="ARBA00023136"/>
    </source>
</evidence>
<dbReference type="OrthoDB" id="1666796at2759"/>
<keyword evidence="9" id="KW-1185">Reference proteome</keyword>
<accession>A2E9J6</accession>
<dbReference type="AlphaFoldDB" id="A2E9J6"/>
<keyword evidence="5 7" id="KW-1133">Transmembrane helix</keyword>
<dbReference type="eggNOG" id="KOG1278">
    <property type="taxonomic scope" value="Eukaryota"/>
</dbReference>
<evidence type="ECO:0000256" key="2">
    <source>
        <dbReference type="ARBA" id="ARBA00005227"/>
    </source>
</evidence>
<evidence type="ECO:0000256" key="4">
    <source>
        <dbReference type="ARBA" id="ARBA00022729"/>
    </source>
</evidence>
<dbReference type="GO" id="GO:0016020">
    <property type="term" value="C:membrane"/>
    <property type="evidence" value="ECO:0000318"/>
    <property type="project" value="GO_Central"/>
</dbReference>
<feature type="transmembrane region" description="Helical" evidence="7">
    <location>
        <begin position="228"/>
        <end position="253"/>
    </location>
</feature>
<dbReference type="VEuPathDB" id="TrichDB:TVAG_157240"/>
<evidence type="ECO:0000313" key="8">
    <source>
        <dbReference type="EMBL" id="EAY10647.1"/>
    </source>
</evidence>
<evidence type="ECO:0000256" key="1">
    <source>
        <dbReference type="ARBA" id="ARBA00004141"/>
    </source>
</evidence>
<evidence type="ECO:0000313" key="9">
    <source>
        <dbReference type="Proteomes" id="UP000001542"/>
    </source>
</evidence>
<feature type="transmembrane region" description="Helical" evidence="7">
    <location>
        <begin position="397"/>
        <end position="419"/>
    </location>
</feature>
<name>A2E9J6_TRIV3</name>
<dbReference type="KEGG" id="tva:4768584"/>
<sequence length="590" mass="67803">MLSQIVQTMRMITILPPKAKLYSENEKLSIYAGTIKSSLIAYPYDYNYLDLLCQADNKTEPSRLFNTKLLEIGEKKTPYELEIGKDIENIPVCNKTYTDAQKKALINLIDNKYRLFYKLDKLLIRDEFQTNESITYLAGAPLGIKDSNNKHYLYNHFDFNVELSPLDNGKTKIVGFETGIILSSEGSESIENMTSVNFTYSVHFFTTKTQYENRWAKLTSGFTSNMHWLSALSTLVIIIAQAVVMGALLLRNVKFDFKRYRKMLDDEDDPLEESGWKLVHGDVFRRPIDIERLTEYLSGGLSLLFAVGLLLFLLALGIFDYIKEISLMKAFVYCFIISNLFSGIISGAFFHTIGTKAWKNTMFRSSIVAILPVFVIHGVINMIQLDSSITMHLIPYILLYAFYGGISALLFIIGFVYGLRMRQYEFPSRVNQLPRQIPYQPKYLNGYLVMYIGSLVTFLSFAFQAHTLMDSIWISHSPYRLYLLLFIIFLAMVATACEVSILVVYLYLAHENYNWWWISFYTAAYSGAYYFVYSIIYLFTFYKPATKIAVISFLLVSLLIGIIIFLINGASGFLSSLIFVTMLFKELKME</sequence>
<reference evidence="8" key="2">
    <citation type="journal article" date="2007" name="Science">
        <title>Draft genome sequence of the sexually transmitted pathogen Trichomonas vaginalis.</title>
        <authorList>
            <person name="Carlton J.M."/>
            <person name="Hirt R.P."/>
            <person name="Silva J.C."/>
            <person name="Delcher A.L."/>
            <person name="Schatz M."/>
            <person name="Zhao Q."/>
            <person name="Wortman J.R."/>
            <person name="Bidwell S.L."/>
            <person name="Alsmark U.C.M."/>
            <person name="Besteiro S."/>
            <person name="Sicheritz-Ponten T."/>
            <person name="Noel C.J."/>
            <person name="Dacks J.B."/>
            <person name="Foster P.G."/>
            <person name="Simillion C."/>
            <person name="Van de Peer Y."/>
            <person name="Miranda-Saavedra D."/>
            <person name="Barton G.J."/>
            <person name="Westrop G.D."/>
            <person name="Mueller S."/>
            <person name="Dessi D."/>
            <person name="Fiori P.L."/>
            <person name="Ren Q."/>
            <person name="Paulsen I."/>
            <person name="Zhang H."/>
            <person name="Bastida-Corcuera F.D."/>
            <person name="Simoes-Barbosa A."/>
            <person name="Brown M.T."/>
            <person name="Hayes R.D."/>
            <person name="Mukherjee M."/>
            <person name="Okumura C.Y."/>
            <person name="Schneider R."/>
            <person name="Smith A.J."/>
            <person name="Vanacova S."/>
            <person name="Villalvazo M."/>
            <person name="Haas B.J."/>
            <person name="Pertea M."/>
            <person name="Feldblyum T.V."/>
            <person name="Utterback T.R."/>
            <person name="Shu C.L."/>
            <person name="Osoegawa K."/>
            <person name="de Jong P.J."/>
            <person name="Hrdy I."/>
            <person name="Horvathova L."/>
            <person name="Zubacova Z."/>
            <person name="Dolezal P."/>
            <person name="Malik S.B."/>
            <person name="Logsdon J.M. Jr."/>
            <person name="Henze K."/>
            <person name="Gupta A."/>
            <person name="Wang C.C."/>
            <person name="Dunne R.L."/>
            <person name="Upcroft J.A."/>
            <person name="Upcroft P."/>
            <person name="White O."/>
            <person name="Salzberg S.L."/>
            <person name="Tang P."/>
            <person name="Chiu C.-H."/>
            <person name="Lee Y.-S."/>
            <person name="Embley T.M."/>
            <person name="Coombs G.H."/>
            <person name="Mottram J.C."/>
            <person name="Tachezy J."/>
            <person name="Fraser-Liggett C.M."/>
            <person name="Johnson P.J."/>
        </authorList>
    </citation>
    <scope>NUCLEOTIDE SEQUENCE [LARGE SCALE GENOMIC DNA]</scope>
    <source>
        <strain evidence="8">G3</strain>
    </source>
</reference>
<feature type="transmembrane region" description="Helical" evidence="7">
    <location>
        <begin position="483"/>
        <end position="508"/>
    </location>
</feature>
<dbReference type="EMBL" id="DS113334">
    <property type="protein sequence ID" value="EAY10647.1"/>
    <property type="molecule type" value="Genomic_DNA"/>
</dbReference>
<dbReference type="InParanoid" id="A2E9J6"/>
<feature type="transmembrane region" description="Helical" evidence="7">
    <location>
        <begin position="296"/>
        <end position="318"/>
    </location>
</feature>